<dbReference type="InterPro" id="IPR029787">
    <property type="entry name" value="Nucleotide_cyclase"/>
</dbReference>
<feature type="domain" description="GGDEF" evidence="6">
    <location>
        <begin position="432"/>
        <end position="561"/>
    </location>
</feature>
<dbReference type="InterPro" id="IPR003660">
    <property type="entry name" value="HAMP_dom"/>
</dbReference>
<keyword evidence="3" id="KW-0175">Coiled coil</keyword>
<feature type="coiled-coil region" evidence="3">
    <location>
        <begin position="363"/>
        <end position="397"/>
    </location>
</feature>
<feature type="domain" description="HAMP" evidence="5">
    <location>
        <begin position="316"/>
        <end position="371"/>
    </location>
</feature>
<dbReference type="InterPro" id="IPR000160">
    <property type="entry name" value="GGDEF_dom"/>
</dbReference>
<reference evidence="7" key="1">
    <citation type="submission" date="2023-09" db="EMBL/GenBank/DDBJ databases">
        <title>Description of first Herbaspirillum huttiense subsp. nephrolepsisexaltata and Herbaspirillum huttiense subsp. lycopersicon.</title>
        <authorList>
            <person name="Poudel M."/>
            <person name="Sharma A."/>
            <person name="Goss E."/>
            <person name="Tapia J.H."/>
            <person name="Harmon C.M."/>
            <person name="Jones J.B."/>
        </authorList>
    </citation>
    <scope>NUCLEOTIDE SEQUENCE</scope>
    <source>
        <strain evidence="7">SE1</strain>
    </source>
</reference>
<evidence type="ECO:0000256" key="4">
    <source>
        <dbReference type="SAM" id="Phobius"/>
    </source>
</evidence>
<dbReference type="SMART" id="SM00267">
    <property type="entry name" value="GGDEF"/>
    <property type="match status" value="1"/>
</dbReference>
<accession>A0ABU2EPV8</accession>
<evidence type="ECO:0000313" key="8">
    <source>
        <dbReference type="Proteomes" id="UP001246576"/>
    </source>
</evidence>
<dbReference type="GO" id="GO:0052621">
    <property type="term" value="F:diguanylate cyclase activity"/>
    <property type="evidence" value="ECO:0007669"/>
    <property type="project" value="UniProtKB-EC"/>
</dbReference>
<dbReference type="InterPro" id="IPR029151">
    <property type="entry name" value="Sensor-like_sf"/>
</dbReference>
<comment type="catalytic activity">
    <reaction evidence="2">
        <text>2 GTP = 3',3'-c-di-GMP + 2 diphosphate</text>
        <dbReference type="Rhea" id="RHEA:24898"/>
        <dbReference type="ChEBI" id="CHEBI:33019"/>
        <dbReference type="ChEBI" id="CHEBI:37565"/>
        <dbReference type="ChEBI" id="CHEBI:58805"/>
        <dbReference type="EC" id="2.7.7.65"/>
    </reaction>
</comment>
<dbReference type="Gene3D" id="3.30.450.20">
    <property type="entry name" value="PAS domain"/>
    <property type="match status" value="1"/>
</dbReference>
<dbReference type="SUPFAM" id="SSF55073">
    <property type="entry name" value="Nucleotide cyclase"/>
    <property type="match status" value="1"/>
</dbReference>
<protein>
    <recommendedName>
        <fullName evidence="1">diguanylate cyclase</fullName>
        <ecNumber evidence="1">2.7.7.65</ecNumber>
    </recommendedName>
</protein>
<dbReference type="NCBIfam" id="TIGR00254">
    <property type="entry name" value="GGDEF"/>
    <property type="match status" value="1"/>
</dbReference>
<evidence type="ECO:0000256" key="3">
    <source>
        <dbReference type="SAM" id="Coils"/>
    </source>
</evidence>
<organism evidence="7 8">
    <name type="scientific">Herbaspirillum huttiense subsp. lycopersici</name>
    <dbReference type="NCBI Taxonomy" id="3074428"/>
    <lineage>
        <taxon>Bacteria</taxon>
        <taxon>Pseudomonadati</taxon>
        <taxon>Pseudomonadota</taxon>
        <taxon>Betaproteobacteria</taxon>
        <taxon>Burkholderiales</taxon>
        <taxon>Oxalobacteraceae</taxon>
        <taxon>Herbaspirillum</taxon>
    </lineage>
</organism>
<dbReference type="Pfam" id="PF00990">
    <property type="entry name" value="GGDEF"/>
    <property type="match status" value="1"/>
</dbReference>
<keyword evidence="7" id="KW-0548">Nucleotidyltransferase</keyword>
<name>A0ABU2EPV8_9BURK</name>
<dbReference type="InterPro" id="IPR043128">
    <property type="entry name" value="Rev_trsase/Diguanyl_cyclase"/>
</dbReference>
<keyword evidence="4" id="KW-0472">Membrane</keyword>
<feature type="transmembrane region" description="Helical" evidence="4">
    <location>
        <begin position="296"/>
        <end position="315"/>
    </location>
</feature>
<dbReference type="Gene3D" id="3.30.70.270">
    <property type="match status" value="1"/>
</dbReference>
<keyword evidence="4" id="KW-1133">Transmembrane helix</keyword>
<feature type="transmembrane region" description="Helical" evidence="4">
    <location>
        <begin position="15"/>
        <end position="36"/>
    </location>
</feature>
<dbReference type="EC" id="2.7.7.65" evidence="1"/>
<evidence type="ECO:0000256" key="1">
    <source>
        <dbReference type="ARBA" id="ARBA00012528"/>
    </source>
</evidence>
<dbReference type="PANTHER" id="PTHR45138">
    <property type="entry name" value="REGULATORY COMPONENTS OF SENSORY TRANSDUCTION SYSTEM"/>
    <property type="match status" value="1"/>
</dbReference>
<dbReference type="EMBL" id="JAVLSJ010000009">
    <property type="protein sequence ID" value="MDR9850185.1"/>
    <property type="molecule type" value="Genomic_DNA"/>
</dbReference>
<comment type="caution">
    <text evidence="7">The sequence shown here is derived from an EMBL/GenBank/DDBJ whole genome shotgun (WGS) entry which is preliminary data.</text>
</comment>
<dbReference type="CDD" id="cd01949">
    <property type="entry name" value="GGDEF"/>
    <property type="match status" value="1"/>
</dbReference>
<keyword evidence="7" id="KW-0808">Transferase</keyword>
<dbReference type="Proteomes" id="UP001246576">
    <property type="component" value="Unassembled WGS sequence"/>
</dbReference>
<evidence type="ECO:0000259" key="5">
    <source>
        <dbReference type="PROSITE" id="PS50885"/>
    </source>
</evidence>
<evidence type="ECO:0000256" key="2">
    <source>
        <dbReference type="ARBA" id="ARBA00034247"/>
    </source>
</evidence>
<dbReference type="PROSITE" id="PS50887">
    <property type="entry name" value="GGDEF"/>
    <property type="match status" value="1"/>
</dbReference>
<dbReference type="Gene3D" id="6.10.340.10">
    <property type="match status" value="1"/>
</dbReference>
<dbReference type="RefSeq" id="WP_310840681.1">
    <property type="nucleotide sequence ID" value="NZ_JAVLSJ010000009.1"/>
</dbReference>
<proteinExistence type="predicted"/>
<keyword evidence="4" id="KW-0812">Transmembrane</keyword>
<sequence>MLFNLLRIRHFKTQLMTLFGGLIAFWLAVVGGYFVGEEAGAVINNRGEALYSTALAASQLLSVEVEERSLEIDLLARSLILVSDRLADPKVLQMLQLRKEAHNEYLWIGIGDISGKVIQATDGILLGESVSKRPWFKAGLAGAYAGDIHEAVLLAKHLPQQKPNQPLRFIDFASPVFNRDGTVLGVLGAHASWDWVSDVVVKKIRDPQADQMLEILVVNSNGDILYPFEKVGVTRLPAARQQSAHFELSNWENDGEYLMSVVPVKSAMELKLDWQIVVRQPAEVAFGPVRELRYKLIALGLVAGFLMVMGALYFARKLCKPIEALAEVAEQVLRRERKVTFPDPRGAGSAEVAQLYNTFHTMTESLLDREQELSELNESLERQVDVRTNELKLANLKLAELATEDPLTGLANRRYFEERLSAAFKQMKRTSQAYSILMVDVDFFKKVNDTFGHEAGDKVLQKLAALVSESLRSTDLVARYGGEEFIVLLAPVISEEQAFTVAEKIREVVATAEFPSVKNITISVGLAVASIGDLTQEDAIRRADGALYKAKEKGRNCVVVG</sequence>
<gene>
    <name evidence="7" type="ORF">RI048_18280</name>
</gene>
<evidence type="ECO:0000259" key="6">
    <source>
        <dbReference type="PROSITE" id="PS50887"/>
    </source>
</evidence>
<dbReference type="SUPFAM" id="SSF103190">
    <property type="entry name" value="Sensory domain-like"/>
    <property type="match status" value="1"/>
</dbReference>
<dbReference type="PROSITE" id="PS50885">
    <property type="entry name" value="HAMP"/>
    <property type="match status" value="1"/>
</dbReference>
<dbReference type="InterPro" id="IPR050469">
    <property type="entry name" value="Diguanylate_Cyclase"/>
</dbReference>
<dbReference type="PANTHER" id="PTHR45138:SF9">
    <property type="entry name" value="DIGUANYLATE CYCLASE DGCM-RELATED"/>
    <property type="match status" value="1"/>
</dbReference>
<keyword evidence="8" id="KW-1185">Reference proteome</keyword>
<evidence type="ECO:0000313" key="7">
    <source>
        <dbReference type="EMBL" id="MDR9850185.1"/>
    </source>
</evidence>